<organism evidence="1 2">
    <name type="scientific">Rubroshorea leprosula</name>
    <dbReference type="NCBI Taxonomy" id="152421"/>
    <lineage>
        <taxon>Eukaryota</taxon>
        <taxon>Viridiplantae</taxon>
        <taxon>Streptophyta</taxon>
        <taxon>Embryophyta</taxon>
        <taxon>Tracheophyta</taxon>
        <taxon>Spermatophyta</taxon>
        <taxon>Magnoliopsida</taxon>
        <taxon>eudicotyledons</taxon>
        <taxon>Gunneridae</taxon>
        <taxon>Pentapetalae</taxon>
        <taxon>rosids</taxon>
        <taxon>malvids</taxon>
        <taxon>Malvales</taxon>
        <taxon>Dipterocarpaceae</taxon>
        <taxon>Rubroshorea</taxon>
    </lineage>
</organism>
<dbReference type="EMBL" id="BPVZ01000131">
    <property type="protein sequence ID" value="GKV38861.1"/>
    <property type="molecule type" value="Genomic_DNA"/>
</dbReference>
<proteinExistence type="predicted"/>
<gene>
    <name evidence="1" type="ORF">SLEP1_g46721</name>
</gene>
<dbReference type="Proteomes" id="UP001054252">
    <property type="component" value="Unassembled WGS sequence"/>
</dbReference>
<protein>
    <submittedName>
        <fullName evidence="1">Uncharacterized protein</fullName>
    </submittedName>
</protein>
<keyword evidence="2" id="KW-1185">Reference proteome</keyword>
<dbReference type="AlphaFoldDB" id="A0AAV5LQ88"/>
<evidence type="ECO:0000313" key="1">
    <source>
        <dbReference type="EMBL" id="GKV38861.1"/>
    </source>
</evidence>
<sequence>MALCLEGKLITLAMFHSADFDQGHTLSCTTFNSPCLSKNSKICRELIECWGVVRKGKQEERQDAPKGTVLERFKKDRNMLSMVGIANASE</sequence>
<name>A0AAV5LQ88_9ROSI</name>
<evidence type="ECO:0000313" key="2">
    <source>
        <dbReference type="Proteomes" id="UP001054252"/>
    </source>
</evidence>
<accession>A0AAV5LQ88</accession>
<comment type="caution">
    <text evidence="1">The sequence shown here is derived from an EMBL/GenBank/DDBJ whole genome shotgun (WGS) entry which is preliminary data.</text>
</comment>
<reference evidence="1 2" key="1">
    <citation type="journal article" date="2021" name="Commun. Biol.">
        <title>The genome of Shorea leprosula (Dipterocarpaceae) highlights the ecological relevance of drought in aseasonal tropical rainforests.</title>
        <authorList>
            <person name="Ng K.K.S."/>
            <person name="Kobayashi M.J."/>
            <person name="Fawcett J.A."/>
            <person name="Hatakeyama M."/>
            <person name="Paape T."/>
            <person name="Ng C.H."/>
            <person name="Ang C.C."/>
            <person name="Tnah L.H."/>
            <person name="Lee C.T."/>
            <person name="Nishiyama T."/>
            <person name="Sese J."/>
            <person name="O'Brien M.J."/>
            <person name="Copetti D."/>
            <person name="Mohd Noor M.I."/>
            <person name="Ong R.C."/>
            <person name="Putra M."/>
            <person name="Sireger I.Z."/>
            <person name="Indrioko S."/>
            <person name="Kosugi Y."/>
            <person name="Izuno A."/>
            <person name="Isagi Y."/>
            <person name="Lee S.L."/>
            <person name="Shimizu K.K."/>
        </authorList>
    </citation>
    <scope>NUCLEOTIDE SEQUENCE [LARGE SCALE GENOMIC DNA]</scope>
    <source>
        <strain evidence="1">214</strain>
    </source>
</reference>